<evidence type="ECO:0000256" key="2">
    <source>
        <dbReference type="ARBA" id="ARBA00010961"/>
    </source>
</evidence>
<comment type="caution">
    <text evidence="7">The sequence shown here is derived from an EMBL/GenBank/DDBJ whole genome shotgun (WGS) entry which is preliminary data.</text>
</comment>
<dbReference type="RefSeq" id="WP_081467649.1">
    <property type="nucleotide sequence ID" value="NZ_JAAOCD010000006.1"/>
</dbReference>
<evidence type="ECO:0000313" key="8">
    <source>
        <dbReference type="Proteomes" id="UP000802098"/>
    </source>
</evidence>
<comment type="similarity">
    <text evidence="2 6">Belongs to the transposase mutator family.</text>
</comment>
<accession>A0ABX0HXJ5</accession>
<sequence>MNWSNGRRDEGARAGLTLCRSYVAAYVHCAPVHHLLYGGDRCGAVHWWIGSRRDGSEILGIWLAPESGRQACRQILADICHRGLERIRFAVTDNPTAFGEELRTQFPGTSPLPSFATLLDRSVRQVQPRDRAPVKNHLVAILQAGSSQAAQQSISAFESSRWAARYPALVTDWRLALDQGRLLWSLAPTLRREVLRGDARATSLHLSVGRALARHGGVADPSAAPSFVQTALARAQRRFDAARSTATRAQRPLLEVSPFRGVALGG</sequence>
<gene>
    <name evidence="7" type="ORF">G7087_13115</name>
</gene>
<evidence type="ECO:0000313" key="7">
    <source>
        <dbReference type="EMBL" id="NHK99318.1"/>
    </source>
</evidence>
<organism evidence="7 8">
    <name type="scientific">Rubrivivax benzoatilyticus</name>
    <dbReference type="NCBI Taxonomy" id="316997"/>
    <lineage>
        <taxon>Bacteria</taxon>
        <taxon>Pseudomonadati</taxon>
        <taxon>Pseudomonadota</taxon>
        <taxon>Betaproteobacteria</taxon>
        <taxon>Burkholderiales</taxon>
        <taxon>Sphaerotilaceae</taxon>
        <taxon>Rubrivivax</taxon>
    </lineage>
</organism>
<keyword evidence="3 6" id="KW-0815">Transposition</keyword>
<dbReference type="InterPro" id="IPR001207">
    <property type="entry name" value="Transposase_mutator"/>
</dbReference>
<keyword evidence="6" id="KW-0814">Transposable element</keyword>
<evidence type="ECO:0000256" key="5">
    <source>
        <dbReference type="ARBA" id="ARBA00023172"/>
    </source>
</evidence>
<evidence type="ECO:0000256" key="1">
    <source>
        <dbReference type="ARBA" id="ARBA00002190"/>
    </source>
</evidence>
<evidence type="ECO:0000256" key="3">
    <source>
        <dbReference type="ARBA" id="ARBA00022578"/>
    </source>
</evidence>
<dbReference type="EMBL" id="JAAOCD010000006">
    <property type="protein sequence ID" value="NHK99318.1"/>
    <property type="molecule type" value="Genomic_DNA"/>
</dbReference>
<dbReference type="Pfam" id="PF00872">
    <property type="entry name" value="Transposase_mut"/>
    <property type="match status" value="1"/>
</dbReference>
<evidence type="ECO:0000256" key="6">
    <source>
        <dbReference type="RuleBase" id="RU365089"/>
    </source>
</evidence>
<protein>
    <recommendedName>
        <fullName evidence="6">Mutator family transposase</fullName>
    </recommendedName>
</protein>
<keyword evidence="8" id="KW-1185">Reference proteome</keyword>
<name>A0ABX0HXJ5_9BURK</name>
<evidence type="ECO:0000256" key="4">
    <source>
        <dbReference type="ARBA" id="ARBA00023125"/>
    </source>
</evidence>
<comment type="function">
    <text evidence="1 6">Required for the transposition of the insertion element.</text>
</comment>
<dbReference type="Proteomes" id="UP000802098">
    <property type="component" value="Unassembled WGS sequence"/>
</dbReference>
<dbReference type="PANTHER" id="PTHR33217:SF9">
    <property type="entry name" value="MUTATOR FAMILY TRANSPOSASE"/>
    <property type="match status" value="1"/>
</dbReference>
<keyword evidence="4 6" id="KW-0238">DNA-binding</keyword>
<dbReference type="PANTHER" id="PTHR33217">
    <property type="entry name" value="TRANSPOSASE FOR INSERTION SEQUENCE ELEMENT IS1081"/>
    <property type="match status" value="1"/>
</dbReference>
<proteinExistence type="inferred from homology"/>
<reference evidence="7 8" key="1">
    <citation type="submission" date="2020-03" db="EMBL/GenBank/DDBJ databases">
        <title>Rubrivivax benzoatilyticus JA2 (sequenced after 10 years sub-culturing).</title>
        <authorList>
            <person name="Gupta D."/>
            <person name="Chintalapati S."/>
            <person name="Chintalapati V.R."/>
        </authorList>
    </citation>
    <scope>NUCLEOTIDE SEQUENCE [LARGE SCALE GENOMIC DNA]</scope>
    <source>
        <strain evidence="7 8">JA2-Mal</strain>
    </source>
</reference>
<keyword evidence="5 6" id="KW-0233">DNA recombination</keyword>